<dbReference type="InterPro" id="IPR041527">
    <property type="entry name" value="YhcG_N"/>
</dbReference>
<dbReference type="PANTHER" id="PTHR30547">
    <property type="entry name" value="UNCHARACTERIZED PROTEIN YHCG-RELATED"/>
    <property type="match status" value="1"/>
</dbReference>
<comment type="caution">
    <text evidence="2">The sequence shown here is derived from an EMBL/GenBank/DDBJ whole genome shotgun (WGS) entry which is preliminary data.</text>
</comment>
<sequence length="195" mass="22725">SNQGKLMAEQKHDMDFNALVSSIRQIHKHLAAQACSAVNISLTMRNWAIGYYIREYEQSGADRAKYGETLLDKLAGRLRSEDMKRVAARELRRYRQFYMVYPQIWDSATTEFRNLLSHTLLQLPTSIRESVTPETRISGKTLITRLSFTHLAELIAIDDPLKRTFYELECIRGNWSVREREGADHKSWGFRRPDD</sequence>
<dbReference type="InterPro" id="IPR053148">
    <property type="entry name" value="PD-DEXK-like_domain"/>
</dbReference>
<evidence type="ECO:0000313" key="2">
    <source>
        <dbReference type="EMBL" id="KKL70372.1"/>
    </source>
</evidence>
<name>A0A0F9H540_9ZZZZ</name>
<organism evidence="2">
    <name type="scientific">marine sediment metagenome</name>
    <dbReference type="NCBI Taxonomy" id="412755"/>
    <lineage>
        <taxon>unclassified sequences</taxon>
        <taxon>metagenomes</taxon>
        <taxon>ecological metagenomes</taxon>
    </lineage>
</organism>
<reference evidence="2" key="1">
    <citation type="journal article" date="2015" name="Nature">
        <title>Complex archaea that bridge the gap between prokaryotes and eukaryotes.</title>
        <authorList>
            <person name="Spang A."/>
            <person name="Saw J.H."/>
            <person name="Jorgensen S.L."/>
            <person name="Zaremba-Niedzwiedzka K."/>
            <person name="Martijn J."/>
            <person name="Lind A.E."/>
            <person name="van Eijk R."/>
            <person name="Schleper C."/>
            <person name="Guy L."/>
            <person name="Ettema T.J."/>
        </authorList>
    </citation>
    <scope>NUCLEOTIDE SEQUENCE</scope>
</reference>
<protein>
    <recommendedName>
        <fullName evidence="1">YhcG N-terminal domain-containing protein</fullName>
    </recommendedName>
</protein>
<dbReference type="AlphaFoldDB" id="A0A0F9H540"/>
<evidence type="ECO:0000259" key="1">
    <source>
        <dbReference type="Pfam" id="PF17761"/>
    </source>
</evidence>
<dbReference type="Pfam" id="PF17761">
    <property type="entry name" value="DUF1016_N"/>
    <property type="match status" value="1"/>
</dbReference>
<accession>A0A0F9H540</accession>
<feature type="non-terminal residue" evidence="2">
    <location>
        <position position="1"/>
    </location>
</feature>
<proteinExistence type="predicted"/>
<dbReference type="PANTHER" id="PTHR30547:SF5">
    <property type="entry name" value="NUCLEASE YHCG-RELATED"/>
    <property type="match status" value="1"/>
</dbReference>
<dbReference type="EMBL" id="LAZR01025915">
    <property type="protein sequence ID" value="KKL70372.1"/>
    <property type="molecule type" value="Genomic_DNA"/>
</dbReference>
<gene>
    <name evidence="2" type="ORF">LCGC14_2105560</name>
</gene>
<feature type="domain" description="YhcG N-terminal" evidence="1">
    <location>
        <begin position="23"/>
        <end position="179"/>
    </location>
</feature>